<protein>
    <submittedName>
        <fullName evidence="1">Uncharacterized protein</fullName>
    </submittedName>
</protein>
<evidence type="ECO:0000313" key="1">
    <source>
        <dbReference type="EMBL" id="KAF0550262.1"/>
    </source>
</evidence>
<gene>
    <name evidence="1" type="ORF">F8M41_024688</name>
</gene>
<dbReference type="OrthoDB" id="2319264at2759"/>
<reference evidence="1 2" key="1">
    <citation type="journal article" date="2019" name="Environ. Microbiol.">
        <title>At the nexus of three kingdoms: the genome of the mycorrhizal fungus Gigaspora margarita provides insights into plant, endobacterial and fungal interactions.</title>
        <authorList>
            <person name="Venice F."/>
            <person name="Ghignone S."/>
            <person name="Salvioli di Fossalunga A."/>
            <person name="Amselem J."/>
            <person name="Novero M."/>
            <person name="Xianan X."/>
            <person name="Sedzielewska Toro K."/>
            <person name="Morin E."/>
            <person name="Lipzen A."/>
            <person name="Grigoriev I.V."/>
            <person name="Henrissat B."/>
            <person name="Martin F.M."/>
            <person name="Bonfante P."/>
        </authorList>
    </citation>
    <scope>NUCLEOTIDE SEQUENCE [LARGE SCALE GENOMIC DNA]</scope>
    <source>
        <strain evidence="1 2">BEG34</strain>
    </source>
</reference>
<accession>A0A8H4B0E2</accession>
<dbReference type="EMBL" id="WTPW01000086">
    <property type="protein sequence ID" value="KAF0550262.1"/>
    <property type="molecule type" value="Genomic_DNA"/>
</dbReference>
<dbReference type="Proteomes" id="UP000439903">
    <property type="component" value="Unassembled WGS sequence"/>
</dbReference>
<dbReference type="SUPFAM" id="SSF52047">
    <property type="entry name" value="RNI-like"/>
    <property type="match status" value="1"/>
</dbReference>
<keyword evidence="2" id="KW-1185">Reference proteome</keyword>
<organism evidence="1 2">
    <name type="scientific">Gigaspora margarita</name>
    <dbReference type="NCBI Taxonomy" id="4874"/>
    <lineage>
        <taxon>Eukaryota</taxon>
        <taxon>Fungi</taxon>
        <taxon>Fungi incertae sedis</taxon>
        <taxon>Mucoromycota</taxon>
        <taxon>Glomeromycotina</taxon>
        <taxon>Glomeromycetes</taxon>
        <taxon>Diversisporales</taxon>
        <taxon>Gigasporaceae</taxon>
        <taxon>Gigaspora</taxon>
    </lineage>
</organism>
<sequence length="248" mass="28692">MKLNLRFFYSLEQNKQFFLQLHDLSLGGISDFNIKSATTLLEILAKNTTSINVLKFEDFDSDSEPLLFDAFIFIIKLQEQLRQFSIVSGNEFLSELHSIISALESQKQSLQDVAMEYCTCTEEFKVLKNCEESILIETLASFCPNITYLIIVSIEFSAQLVELIGNLQKLQFLTLWCNVYIQQDELEKLLTHFAKTLLPTLQYLDLMHSTLTPYIHSLLNNCHAPLKNLLIDRFENKETIKVLIEFCK</sequence>
<name>A0A8H4B0E2_GIGMA</name>
<dbReference type="Gene3D" id="3.80.10.10">
    <property type="entry name" value="Ribonuclease Inhibitor"/>
    <property type="match status" value="1"/>
</dbReference>
<comment type="caution">
    <text evidence="1">The sequence shown here is derived from an EMBL/GenBank/DDBJ whole genome shotgun (WGS) entry which is preliminary data.</text>
</comment>
<proteinExistence type="predicted"/>
<evidence type="ECO:0000313" key="2">
    <source>
        <dbReference type="Proteomes" id="UP000439903"/>
    </source>
</evidence>
<dbReference type="AlphaFoldDB" id="A0A8H4B0E2"/>
<dbReference type="InterPro" id="IPR032675">
    <property type="entry name" value="LRR_dom_sf"/>
</dbReference>